<sequence length="363" mass="38715">IGTKASLVSEFLDIIDPNSLQSRPKFSKVFHCSAGSTDLIVACLSGRVLESMAEQGRPGGSAHLNHPPLSISGAHSLSFSAVLLLERLGSHEQQLPLPTDGIRSGIVPRQVLLLRVCSDRPVLDSPGSEVRQTTGKKKAKATNERQSPRDPVLQPGGGSGGNGNVASGGGGGGGGVDSESDDSEVGRLQALLEARGLPPHLFGALAPRMHHLLHRTIGTNTTTKAQQLLQGLQATSDEGQQMQAVIEMCQMLVMGNEDTLAGFPVKQVVPALINLLSMEHNFDMMNQACRALTYMMEALPRSSAVVLDAVPVFLEKLQAIQCMDVAEQSLTALEMLSRRHSKAILQAVSVDIFGFDEIPLWIL</sequence>
<feature type="region of interest" description="Disordered" evidence="5">
    <location>
        <begin position="123"/>
        <end position="184"/>
    </location>
</feature>
<dbReference type="GO" id="GO:0043161">
    <property type="term" value="P:proteasome-mediated ubiquitin-dependent protein catabolic process"/>
    <property type="evidence" value="ECO:0007669"/>
    <property type="project" value="TreeGrafter"/>
</dbReference>
<comment type="similarity">
    <text evidence="4">Belongs to the UPL family. K-HECT subfamily.</text>
</comment>
<dbReference type="AlphaFoldDB" id="A0A6H5GY35"/>
<dbReference type="Proteomes" id="UP000479000">
    <property type="component" value="Unassembled WGS sequence"/>
</dbReference>
<dbReference type="InterPro" id="IPR045322">
    <property type="entry name" value="HECTD1/TRIP12-like"/>
</dbReference>
<reference evidence="7 8" key="1">
    <citation type="submission" date="2020-02" db="EMBL/GenBank/DDBJ databases">
        <authorList>
            <person name="Ferguson B K."/>
        </authorList>
    </citation>
    <scope>NUCLEOTIDE SEQUENCE [LARGE SCALE GENOMIC DNA]</scope>
</reference>
<dbReference type="GO" id="GO:0006974">
    <property type="term" value="P:DNA damage response"/>
    <property type="evidence" value="ECO:0007669"/>
    <property type="project" value="TreeGrafter"/>
</dbReference>
<dbReference type="Gene3D" id="1.25.10.10">
    <property type="entry name" value="Leucine-rich Repeat Variant"/>
    <property type="match status" value="1"/>
</dbReference>
<dbReference type="InterPro" id="IPR016024">
    <property type="entry name" value="ARM-type_fold"/>
</dbReference>
<comment type="catalytic activity">
    <reaction evidence="1 4">
        <text>S-ubiquitinyl-[E2 ubiquitin-conjugating enzyme]-L-cysteine + [acceptor protein]-L-lysine = [E2 ubiquitin-conjugating enzyme]-L-cysteine + N(6)-ubiquitinyl-[acceptor protein]-L-lysine.</text>
        <dbReference type="EC" id="2.3.2.26"/>
    </reaction>
</comment>
<dbReference type="EC" id="2.3.2.26" evidence="4"/>
<dbReference type="GO" id="GO:0061630">
    <property type="term" value="F:ubiquitin protein ligase activity"/>
    <property type="evidence" value="ECO:0007669"/>
    <property type="project" value="UniProtKB-UniRule"/>
</dbReference>
<evidence type="ECO:0000313" key="7">
    <source>
        <dbReference type="EMBL" id="CAB0009108.1"/>
    </source>
</evidence>
<name>A0A6H5GY35_9HEMI</name>
<keyword evidence="3 4" id="KW-0808">Transferase</keyword>
<evidence type="ECO:0000256" key="2">
    <source>
        <dbReference type="ARBA" id="ARBA00004906"/>
    </source>
</evidence>
<dbReference type="SUPFAM" id="SSF48371">
    <property type="entry name" value="ARM repeat"/>
    <property type="match status" value="1"/>
</dbReference>
<keyword evidence="8" id="KW-1185">Reference proteome</keyword>
<dbReference type="GO" id="GO:0000209">
    <property type="term" value="P:protein polyubiquitination"/>
    <property type="evidence" value="ECO:0007669"/>
    <property type="project" value="TreeGrafter"/>
</dbReference>
<accession>A0A6H5GY35</accession>
<feature type="compositionally biased region" description="Gly residues" evidence="5">
    <location>
        <begin position="155"/>
        <end position="176"/>
    </location>
</feature>
<comment type="pathway">
    <text evidence="2 4">Protein modification; protein ubiquitination.</text>
</comment>
<comment type="function">
    <text evidence="4">E3 ubiquitin-protein ligase which accepts ubiquitin from an E2 ubiquitin-conjugating enzyme in the form of a thioester and then directly transfers the ubiquitin to targeted substrates.</text>
</comment>
<dbReference type="EMBL" id="CADCXU010021509">
    <property type="protein sequence ID" value="CAB0009108.1"/>
    <property type="molecule type" value="Genomic_DNA"/>
</dbReference>
<evidence type="ECO:0000256" key="4">
    <source>
        <dbReference type="RuleBase" id="RU369009"/>
    </source>
</evidence>
<proteinExistence type="inferred from homology"/>
<evidence type="ECO:0000256" key="3">
    <source>
        <dbReference type="ARBA" id="ARBA00022679"/>
    </source>
</evidence>
<evidence type="ECO:0000259" key="6">
    <source>
        <dbReference type="Pfam" id="PF25579"/>
    </source>
</evidence>
<protein>
    <recommendedName>
        <fullName evidence="4">E3 ubiquitin-protein ligase</fullName>
        <ecNumber evidence="4">2.3.2.26</ecNumber>
    </recommendedName>
</protein>
<dbReference type="Pfam" id="PF25579">
    <property type="entry name" value="TPR_TRIP12_N"/>
    <property type="match status" value="1"/>
</dbReference>
<keyword evidence="4" id="KW-0833">Ubl conjugation pathway</keyword>
<evidence type="ECO:0000256" key="1">
    <source>
        <dbReference type="ARBA" id="ARBA00000885"/>
    </source>
</evidence>
<gene>
    <name evidence="7" type="ORF">NTEN_LOCUS14283</name>
</gene>
<organism evidence="7 8">
    <name type="scientific">Nesidiocoris tenuis</name>
    <dbReference type="NCBI Taxonomy" id="355587"/>
    <lineage>
        <taxon>Eukaryota</taxon>
        <taxon>Metazoa</taxon>
        <taxon>Ecdysozoa</taxon>
        <taxon>Arthropoda</taxon>
        <taxon>Hexapoda</taxon>
        <taxon>Insecta</taxon>
        <taxon>Pterygota</taxon>
        <taxon>Neoptera</taxon>
        <taxon>Paraneoptera</taxon>
        <taxon>Hemiptera</taxon>
        <taxon>Heteroptera</taxon>
        <taxon>Panheteroptera</taxon>
        <taxon>Cimicomorpha</taxon>
        <taxon>Miridae</taxon>
        <taxon>Dicyphina</taxon>
        <taxon>Nesidiocoris</taxon>
    </lineage>
</organism>
<dbReference type="PANTHER" id="PTHR45670">
    <property type="entry name" value="E3 UBIQUITIN-PROTEIN LIGASE TRIP12"/>
    <property type="match status" value="1"/>
</dbReference>
<dbReference type="GO" id="GO:0016607">
    <property type="term" value="C:nuclear speck"/>
    <property type="evidence" value="ECO:0007669"/>
    <property type="project" value="TreeGrafter"/>
</dbReference>
<dbReference type="InterPro" id="IPR057948">
    <property type="entry name" value="TPR_TRIP12_N"/>
</dbReference>
<dbReference type="InterPro" id="IPR011989">
    <property type="entry name" value="ARM-like"/>
</dbReference>
<dbReference type="UniPathway" id="UPA00143"/>
<evidence type="ECO:0000313" key="8">
    <source>
        <dbReference type="Proteomes" id="UP000479000"/>
    </source>
</evidence>
<feature type="domain" description="E3 ubiquitin-protein ligase TRIP12-like TPR repeats" evidence="6">
    <location>
        <begin position="215"/>
        <end position="346"/>
    </location>
</feature>
<dbReference type="OrthoDB" id="271273at2759"/>
<evidence type="ECO:0000256" key="5">
    <source>
        <dbReference type="SAM" id="MobiDB-lite"/>
    </source>
</evidence>
<dbReference type="PANTHER" id="PTHR45670:SF13">
    <property type="entry name" value="E3 UBIQUITIN-PROTEIN LIGASE TRIP12"/>
    <property type="match status" value="1"/>
</dbReference>
<feature type="non-terminal residue" evidence="7">
    <location>
        <position position="1"/>
    </location>
</feature>